<dbReference type="EMBL" id="KI894026">
    <property type="protein sequence ID" value="OCF21831.1"/>
    <property type="molecule type" value="Genomic_DNA"/>
</dbReference>
<reference evidence="2" key="4">
    <citation type="submission" date="2024-02" db="EMBL/GenBank/DDBJ databases">
        <title>Comparative genomics of Cryptococcus and Kwoniella reveals pathogenesis evolution and contrasting modes of karyotype evolution via chromosome fusion or intercentromeric recombination.</title>
        <authorList>
            <person name="Coelho M.A."/>
            <person name="David-Palma M."/>
            <person name="Shea T."/>
            <person name="Bowers K."/>
            <person name="McGinley-Smith S."/>
            <person name="Mohammad A.W."/>
            <person name="Gnirke A."/>
            <person name="Yurkov A.M."/>
            <person name="Nowrousian M."/>
            <person name="Sun S."/>
            <person name="Cuomo C.A."/>
            <person name="Heitman J."/>
        </authorList>
    </citation>
    <scope>NUCLEOTIDE SEQUENCE</scope>
    <source>
        <strain evidence="2">CBS 10118</strain>
    </source>
</reference>
<dbReference type="GeneID" id="30213009"/>
<reference evidence="2" key="2">
    <citation type="submission" date="2013-07" db="EMBL/GenBank/DDBJ databases">
        <authorList>
            <consortium name="The Broad Institute Genome Sequencing Platform"/>
            <person name="Cuomo C."/>
            <person name="Litvintseva A."/>
            <person name="Chen Y."/>
            <person name="Heitman J."/>
            <person name="Sun S."/>
            <person name="Springer D."/>
            <person name="Dromer F."/>
            <person name="Young S.K."/>
            <person name="Zeng Q."/>
            <person name="Gargeya S."/>
            <person name="Fitzgerald M."/>
            <person name="Abouelleil A."/>
            <person name="Alvarado L."/>
            <person name="Berlin A.M."/>
            <person name="Chapman S.B."/>
            <person name="Dewar J."/>
            <person name="Goldberg J."/>
            <person name="Griggs A."/>
            <person name="Gujja S."/>
            <person name="Hansen M."/>
            <person name="Howarth C."/>
            <person name="Imamovic A."/>
            <person name="Larimer J."/>
            <person name="McCowan C."/>
            <person name="Murphy C."/>
            <person name="Pearson M."/>
            <person name="Priest M."/>
            <person name="Roberts A."/>
            <person name="Saif S."/>
            <person name="Shea T."/>
            <person name="Sykes S."/>
            <person name="Wortman J."/>
            <person name="Nusbaum C."/>
            <person name="Birren B."/>
        </authorList>
    </citation>
    <scope>NUCLEOTIDE SEQUENCE</scope>
    <source>
        <strain evidence="2">CBS 10118</strain>
    </source>
</reference>
<dbReference type="AlphaFoldDB" id="A0A1B9FST1"/>
<reference evidence="1" key="1">
    <citation type="submission" date="2013-07" db="EMBL/GenBank/DDBJ databases">
        <title>The Genome Sequence of Cryptococcus bestiolae CBS10118.</title>
        <authorList>
            <consortium name="The Broad Institute Genome Sequencing Platform"/>
            <person name="Cuomo C."/>
            <person name="Litvintseva A."/>
            <person name="Chen Y."/>
            <person name="Heitman J."/>
            <person name="Sun S."/>
            <person name="Springer D."/>
            <person name="Dromer F."/>
            <person name="Young S.K."/>
            <person name="Zeng Q."/>
            <person name="Gargeya S."/>
            <person name="Fitzgerald M."/>
            <person name="Abouelleil A."/>
            <person name="Alvarado L."/>
            <person name="Berlin A.M."/>
            <person name="Chapman S.B."/>
            <person name="Dewar J."/>
            <person name="Goldberg J."/>
            <person name="Griggs A."/>
            <person name="Gujja S."/>
            <person name="Hansen M."/>
            <person name="Howarth C."/>
            <person name="Imamovic A."/>
            <person name="Larimer J."/>
            <person name="McCowan C."/>
            <person name="Murphy C."/>
            <person name="Pearson M."/>
            <person name="Priest M."/>
            <person name="Roberts A."/>
            <person name="Saif S."/>
            <person name="Shea T."/>
            <person name="Sykes S."/>
            <person name="Wortman J."/>
            <person name="Nusbaum C."/>
            <person name="Birren B."/>
        </authorList>
    </citation>
    <scope>NUCLEOTIDE SEQUENCE [LARGE SCALE GENOMIC DNA]</scope>
    <source>
        <strain evidence="1">CBS 10118</strain>
    </source>
</reference>
<evidence type="ECO:0000313" key="1">
    <source>
        <dbReference type="EMBL" id="OCF21831.1"/>
    </source>
</evidence>
<dbReference type="RefSeq" id="XP_019042901.1">
    <property type="nucleotide sequence ID" value="XM_019195188.1"/>
</dbReference>
<dbReference type="EMBL" id="CP144543">
    <property type="protein sequence ID" value="WVW83305.1"/>
    <property type="molecule type" value="Genomic_DNA"/>
</dbReference>
<dbReference type="VEuPathDB" id="FungiDB:I302_08610"/>
<proteinExistence type="predicted"/>
<name>A0A1B9FST1_9TREE</name>
<evidence type="ECO:0000313" key="2">
    <source>
        <dbReference type="EMBL" id="WVW83305.1"/>
    </source>
</evidence>
<keyword evidence="3" id="KW-1185">Reference proteome</keyword>
<gene>
    <name evidence="1" type="ORF">I302_08610</name>
    <name evidence="2" type="ORF">I302_105324</name>
</gene>
<reference evidence="1" key="3">
    <citation type="submission" date="2014-01" db="EMBL/GenBank/DDBJ databases">
        <title>Evolution of pathogenesis and genome organization in the Tremellales.</title>
        <authorList>
            <person name="Cuomo C."/>
            <person name="Litvintseva A."/>
            <person name="Heitman J."/>
            <person name="Chen Y."/>
            <person name="Sun S."/>
            <person name="Springer D."/>
            <person name="Dromer F."/>
            <person name="Young S."/>
            <person name="Zeng Q."/>
            <person name="Chapman S."/>
            <person name="Gujja S."/>
            <person name="Saif S."/>
            <person name="Birren B."/>
        </authorList>
    </citation>
    <scope>NUCLEOTIDE SEQUENCE</scope>
    <source>
        <strain evidence="1">CBS 10118</strain>
    </source>
</reference>
<accession>A0A1B9FST1</accession>
<dbReference type="Proteomes" id="UP000092730">
    <property type="component" value="Chromosome 3"/>
</dbReference>
<evidence type="ECO:0000313" key="3">
    <source>
        <dbReference type="Proteomes" id="UP000092730"/>
    </source>
</evidence>
<dbReference type="KEGG" id="kbi:30213009"/>
<organism evidence="1">
    <name type="scientific">Kwoniella bestiolae CBS 10118</name>
    <dbReference type="NCBI Taxonomy" id="1296100"/>
    <lineage>
        <taxon>Eukaryota</taxon>
        <taxon>Fungi</taxon>
        <taxon>Dikarya</taxon>
        <taxon>Basidiomycota</taxon>
        <taxon>Agaricomycotina</taxon>
        <taxon>Tremellomycetes</taxon>
        <taxon>Tremellales</taxon>
        <taxon>Cryptococcaceae</taxon>
        <taxon>Kwoniella</taxon>
    </lineage>
</organism>
<sequence length="105" mass="12740">MRWPFQKRMLLKDWPQFSIIDTPGSIKLYCVVPTSDQGAYDRIFKFADNPRIYGFAHYHFRGYIYAIFGKDEYFTRDELDYLIVGLQRWVGPRERVHYAMYYCTD</sequence>
<protein>
    <submittedName>
        <fullName evidence="1">Uncharacterized protein</fullName>
    </submittedName>
</protein>